<feature type="domain" description="Peptidase S1" evidence="3">
    <location>
        <begin position="28"/>
        <end position="284"/>
    </location>
</feature>
<dbReference type="Pfam" id="PF00089">
    <property type="entry name" value="Trypsin"/>
    <property type="match status" value="1"/>
</dbReference>
<dbReference type="SUPFAM" id="SSF50494">
    <property type="entry name" value="Trypsin-like serine proteases"/>
    <property type="match status" value="1"/>
</dbReference>
<dbReference type="PRINTS" id="PR00722">
    <property type="entry name" value="CHYMOTRYPSIN"/>
</dbReference>
<dbReference type="EMBL" id="CAEZWY010000059">
    <property type="protein sequence ID" value="CAB4672303.1"/>
    <property type="molecule type" value="Genomic_DNA"/>
</dbReference>
<reference evidence="4" key="1">
    <citation type="submission" date="2020-05" db="EMBL/GenBank/DDBJ databases">
        <authorList>
            <person name="Chiriac C."/>
            <person name="Salcher M."/>
            <person name="Ghai R."/>
            <person name="Kavagutti S V."/>
        </authorList>
    </citation>
    <scope>NUCLEOTIDE SEQUENCE</scope>
</reference>
<keyword evidence="2" id="KW-0175">Coiled coil</keyword>
<proteinExistence type="predicted"/>
<protein>
    <submittedName>
        <fullName evidence="4">Unannotated protein</fullName>
    </submittedName>
</protein>
<evidence type="ECO:0000259" key="3">
    <source>
        <dbReference type="PROSITE" id="PS50240"/>
    </source>
</evidence>
<dbReference type="InterPro" id="IPR033116">
    <property type="entry name" value="TRYPSIN_SER"/>
</dbReference>
<organism evidence="4">
    <name type="scientific">freshwater metagenome</name>
    <dbReference type="NCBI Taxonomy" id="449393"/>
    <lineage>
        <taxon>unclassified sequences</taxon>
        <taxon>metagenomes</taxon>
        <taxon>ecological metagenomes</taxon>
    </lineage>
</organism>
<dbReference type="InterPro" id="IPR009003">
    <property type="entry name" value="Peptidase_S1_PA"/>
</dbReference>
<dbReference type="InterPro" id="IPR001254">
    <property type="entry name" value="Trypsin_dom"/>
</dbReference>
<dbReference type="InterPro" id="IPR043504">
    <property type="entry name" value="Peptidase_S1_PA_chymotrypsin"/>
</dbReference>
<dbReference type="PANTHER" id="PTHR24253">
    <property type="entry name" value="TRANSMEMBRANE PROTEASE SERINE"/>
    <property type="match status" value="1"/>
</dbReference>
<evidence type="ECO:0000256" key="2">
    <source>
        <dbReference type="SAM" id="Coils"/>
    </source>
</evidence>
<gene>
    <name evidence="4" type="ORF">UFOPK1791_00338</name>
    <name evidence="5" type="ORF">UFOPK2312_00635</name>
</gene>
<dbReference type="EMBL" id="CAEZUF010000019">
    <property type="protein sequence ID" value="CAB4587499.1"/>
    <property type="molecule type" value="Genomic_DNA"/>
</dbReference>
<dbReference type="PROSITE" id="PS50240">
    <property type="entry name" value="TRYPSIN_DOM"/>
    <property type="match status" value="1"/>
</dbReference>
<evidence type="ECO:0000256" key="1">
    <source>
        <dbReference type="ARBA" id="ARBA00023157"/>
    </source>
</evidence>
<keyword evidence="1" id="KW-1015">Disulfide bond</keyword>
<dbReference type="GO" id="GO:0004252">
    <property type="term" value="F:serine-type endopeptidase activity"/>
    <property type="evidence" value="ECO:0007669"/>
    <property type="project" value="InterPro"/>
</dbReference>
<dbReference type="PROSITE" id="PS00135">
    <property type="entry name" value="TRYPSIN_SER"/>
    <property type="match status" value="1"/>
</dbReference>
<dbReference type="GO" id="GO:0006508">
    <property type="term" value="P:proteolysis"/>
    <property type="evidence" value="ECO:0007669"/>
    <property type="project" value="InterPro"/>
</dbReference>
<dbReference type="PANTHER" id="PTHR24253:SF153">
    <property type="entry name" value="SERINE PROTEASE HEPSIN"/>
    <property type="match status" value="1"/>
</dbReference>
<evidence type="ECO:0000313" key="4">
    <source>
        <dbReference type="EMBL" id="CAB4587499.1"/>
    </source>
</evidence>
<dbReference type="InterPro" id="IPR001314">
    <property type="entry name" value="Peptidase_S1A"/>
</dbReference>
<sequence length="375" mass="40366">MKRYPKLIRFFGIMLCFLILDFKTAYAIEGGSDALNSPFVVPVNTIVSSSMYGGCSGALLSPYIVATAGHCILDSSGLISKEIYVGEAGQENSNNFIKWNRVTSIEITSSYQGGADGKVGKDDIVFLLLANPLKYSTPVRLASEAEILNFKTSKSQLKILGYGIVSDKGETSIKPKSMNASFSPITALDSNAAYASSANSDACSGDSGGPVLSISASEIIVVGITTGIRKSVNCTKAETDGSFLTLFSLISRYTNLAFAAATKNTEKMVANNILSIRKLEESIAALEEENSGLLDANADFNDENEKLKIDVEDLKTAFLENQNNIIDLEKQIEELQIQIELLKEQIPTTITCIKGKLTKKVTAVKPACPSGYKKK</sequence>
<name>A0A6J6FIG4_9ZZZZ</name>
<feature type="coiled-coil region" evidence="2">
    <location>
        <begin position="269"/>
        <end position="345"/>
    </location>
</feature>
<dbReference type="Gene3D" id="2.40.10.10">
    <property type="entry name" value="Trypsin-like serine proteases"/>
    <property type="match status" value="1"/>
</dbReference>
<dbReference type="Gene3D" id="1.20.5.4090">
    <property type="match status" value="1"/>
</dbReference>
<evidence type="ECO:0000313" key="5">
    <source>
        <dbReference type="EMBL" id="CAB4672303.1"/>
    </source>
</evidence>
<dbReference type="SMART" id="SM00020">
    <property type="entry name" value="Tryp_SPc"/>
    <property type="match status" value="1"/>
</dbReference>
<accession>A0A6J6FIG4</accession>
<dbReference type="AlphaFoldDB" id="A0A6J6FIG4"/>